<evidence type="ECO:0000313" key="1">
    <source>
        <dbReference type="EMBL" id="AOZ52241.1"/>
    </source>
</evidence>
<evidence type="ECO:0000313" key="2">
    <source>
        <dbReference type="Proteomes" id="UP000178776"/>
    </source>
</evidence>
<protein>
    <submittedName>
        <fullName evidence="1">Uncharacterized protein</fullName>
    </submittedName>
</protein>
<gene>
    <name evidence="1" type="ORF">BKX93_21050</name>
</gene>
<name>A0A1D9LLY5_9NEIS</name>
<dbReference type="EMBL" id="CP017707">
    <property type="protein sequence ID" value="AOZ52241.1"/>
    <property type="molecule type" value="Genomic_DNA"/>
</dbReference>
<dbReference type="Proteomes" id="UP000178776">
    <property type="component" value="Chromosome"/>
</dbReference>
<organism evidence="1 2">
    <name type="scientific">Chromobacterium vaccinii</name>
    <dbReference type="NCBI Taxonomy" id="1108595"/>
    <lineage>
        <taxon>Bacteria</taxon>
        <taxon>Pseudomonadati</taxon>
        <taxon>Pseudomonadota</taxon>
        <taxon>Betaproteobacteria</taxon>
        <taxon>Neisseriales</taxon>
        <taxon>Chromobacteriaceae</taxon>
        <taxon>Chromobacterium</taxon>
    </lineage>
</organism>
<dbReference type="KEGG" id="cvc:BKX93_21050"/>
<reference evidence="1 2" key="1">
    <citation type="submission" date="2016-10" db="EMBL/GenBank/DDBJ databases">
        <title>Chromobacterium muskegensis sp. nov., an insecticidal bacterium isolated from Sphagnum bogs.</title>
        <authorList>
            <person name="Sparks M.E."/>
            <person name="Blackburn M.B."/>
            <person name="Gundersen-Rindal D.E."/>
            <person name="Mitchell A."/>
            <person name="Farrar R."/>
            <person name="Kuhar D."/>
        </authorList>
    </citation>
    <scope>NUCLEOTIDE SEQUENCE [LARGE SCALE GENOMIC DNA]</scope>
    <source>
        <strain evidence="1 2">21-1</strain>
    </source>
</reference>
<accession>A0A1D9LLY5</accession>
<sequence length="73" mass="7679">MPPREWESLGVREMAIAVAVCAAEDFSQLAFDPAFARAGSLRQVGRQIDDAGVAAYADGDGYFGHGAAFLLAC</sequence>
<dbReference type="AlphaFoldDB" id="A0A1D9LLY5"/>
<proteinExistence type="predicted"/>